<dbReference type="InterPro" id="IPR003724">
    <property type="entry name" value="CblAdoTrfase_CobA"/>
</dbReference>
<reference evidence="2" key="1">
    <citation type="submission" date="2017-09" db="EMBL/GenBank/DDBJ databases">
        <title>Depth-based differentiation of microbial function through sediment-hosted aquifers and enrichment of novel symbionts in the deep terrestrial subsurface.</title>
        <authorList>
            <person name="Probst A.J."/>
            <person name="Ladd B."/>
            <person name="Jarett J.K."/>
            <person name="Geller-Mcgrath D.E."/>
            <person name="Sieber C.M.K."/>
            <person name="Emerson J.B."/>
            <person name="Anantharaman K."/>
            <person name="Thomas B.C."/>
            <person name="Malmstrom R."/>
            <person name="Stieglmeier M."/>
            <person name="Klingl A."/>
            <person name="Woyke T."/>
            <person name="Ryan C.M."/>
            <person name="Banfield J.F."/>
        </authorList>
    </citation>
    <scope>NUCLEOTIDE SEQUENCE [LARGE SCALE GENOMIC DNA]</scope>
</reference>
<accession>A0A2M8EJ75</accession>
<organism evidence="1 2">
    <name type="scientific">candidate division WWE3 bacterium CG_4_9_14_0_2_um_filter_48_10</name>
    <dbReference type="NCBI Taxonomy" id="1975078"/>
    <lineage>
        <taxon>Bacteria</taxon>
        <taxon>Katanobacteria</taxon>
    </lineage>
</organism>
<dbReference type="Pfam" id="PF02572">
    <property type="entry name" value="CobA_CobO_BtuR"/>
    <property type="match status" value="1"/>
</dbReference>
<dbReference type="PANTHER" id="PTHR46638">
    <property type="entry name" value="CORRINOID ADENOSYLTRANSFERASE"/>
    <property type="match status" value="1"/>
</dbReference>
<protein>
    <submittedName>
        <fullName evidence="1">Cob(I)yrinic acid a,c-diamide adenosyltransferase</fullName>
    </submittedName>
</protein>
<dbReference type="SUPFAM" id="SSF52540">
    <property type="entry name" value="P-loop containing nucleoside triphosphate hydrolases"/>
    <property type="match status" value="1"/>
</dbReference>
<dbReference type="EMBL" id="PFSK01000019">
    <property type="protein sequence ID" value="PJC22786.1"/>
    <property type="molecule type" value="Genomic_DNA"/>
</dbReference>
<dbReference type="Proteomes" id="UP000228781">
    <property type="component" value="Unassembled WGS sequence"/>
</dbReference>
<sequence length="232" mass="25646">MFWRNIWVGSNVNGSKSDHSCRLKLERWKRFLIFVQSVAGQLWFLTKVAGSVLLAASVNAKDFFVYVFTGDGKGKTTAALGQALRARGRGWKVLIIQFIKKIPSGEVEPLKKLGIDIFPMGLGFVGVSKDKSSFKKHQKAAQQAFAFAKEKVGGGGYNLLILDEVVVAISLGLLKEGEVRQFLRKRPKGLNVILTGRNASESLIEGADLVTEMREIKHPHKAGYKARPGLEY</sequence>
<evidence type="ECO:0000313" key="2">
    <source>
        <dbReference type="Proteomes" id="UP000228781"/>
    </source>
</evidence>
<name>A0A2M8EJ75_UNCKA</name>
<comment type="caution">
    <text evidence="1">The sequence shown here is derived from an EMBL/GenBank/DDBJ whole genome shotgun (WGS) entry which is preliminary data.</text>
</comment>
<dbReference type="GO" id="GO:0005524">
    <property type="term" value="F:ATP binding"/>
    <property type="evidence" value="ECO:0007669"/>
    <property type="project" value="InterPro"/>
</dbReference>
<dbReference type="Gene3D" id="3.40.50.300">
    <property type="entry name" value="P-loop containing nucleotide triphosphate hydrolases"/>
    <property type="match status" value="1"/>
</dbReference>
<dbReference type="GO" id="GO:0009236">
    <property type="term" value="P:cobalamin biosynthetic process"/>
    <property type="evidence" value="ECO:0007669"/>
    <property type="project" value="InterPro"/>
</dbReference>
<keyword evidence="1" id="KW-0808">Transferase</keyword>
<dbReference type="PANTHER" id="PTHR46638:SF1">
    <property type="entry name" value="CORRINOID ADENOSYLTRANSFERASE"/>
    <property type="match status" value="1"/>
</dbReference>
<dbReference type="InterPro" id="IPR027417">
    <property type="entry name" value="P-loop_NTPase"/>
</dbReference>
<dbReference type="AlphaFoldDB" id="A0A2M8EJ75"/>
<dbReference type="GO" id="GO:0008817">
    <property type="term" value="F:corrinoid adenosyltransferase activity"/>
    <property type="evidence" value="ECO:0007669"/>
    <property type="project" value="InterPro"/>
</dbReference>
<proteinExistence type="predicted"/>
<evidence type="ECO:0000313" key="1">
    <source>
        <dbReference type="EMBL" id="PJC22786.1"/>
    </source>
</evidence>
<gene>
    <name evidence="1" type="ORF">CO059_01685</name>
</gene>